<dbReference type="PROSITE" id="PS00135">
    <property type="entry name" value="TRYPSIN_SER"/>
    <property type="match status" value="1"/>
</dbReference>
<dbReference type="InterPro" id="IPR018114">
    <property type="entry name" value="TRYPSIN_HIS"/>
</dbReference>
<reference evidence="6" key="1">
    <citation type="journal article" date="2013" name="Genetics">
        <title>The draft genome and transcriptome of Panagrellus redivivus are shaped by the harsh demands of a free-living lifestyle.</title>
        <authorList>
            <person name="Srinivasan J."/>
            <person name="Dillman A.R."/>
            <person name="Macchietto M.G."/>
            <person name="Heikkinen L."/>
            <person name="Lakso M."/>
            <person name="Fracchia K.M."/>
            <person name="Antoshechkin I."/>
            <person name="Mortazavi A."/>
            <person name="Wong G."/>
            <person name="Sternberg P.W."/>
        </authorList>
    </citation>
    <scope>NUCLEOTIDE SEQUENCE [LARGE SCALE GENOMIC DNA]</scope>
    <source>
        <strain evidence="6">MT8872</strain>
    </source>
</reference>
<organism evidence="6 7">
    <name type="scientific">Panagrellus redivivus</name>
    <name type="common">Microworm</name>
    <dbReference type="NCBI Taxonomy" id="6233"/>
    <lineage>
        <taxon>Eukaryota</taxon>
        <taxon>Metazoa</taxon>
        <taxon>Ecdysozoa</taxon>
        <taxon>Nematoda</taxon>
        <taxon>Chromadorea</taxon>
        <taxon>Rhabditida</taxon>
        <taxon>Tylenchina</taxon>
        <taxon>Panagrolaimomorpha</taxon>
        <taxon>Panagrolaimoidea</taxon>
        <taxon>Panagrolaimidae</taxon>
        <taxon>Panagrellus</taxon>
    </lineage>
</organism>
<name>A0A7E4V0Q7_PANRE</name>
<feature type="domain" description="Peptidase S1" evidence="5">
    <location>
        <begin position="107"/>
        <end position="343"/>
    </location>
</feature>
<dbReference type="InterPro" id="IPR033116">
    <property type="entry name" value="TRYPSIN_SER"/>
</dbReference>
<evidence type="ECO:0000256" key="2">
    <source>
        <dbReference type="ARBA" id="ARBA00024195"/>
    </source>
</evidence>
<dbReference type="InterPro" id="IPR001254">
    <property type="entry name" value="Trypsin_dom"/>
</dbReference>
<proteinExistence type="inferred from homology"/>
<protein>
    <submittedName>
        <fullName evidence="7">Peptidase S1 domain-containing protein</fullName>
    </submittedName>
</protein>
<evidence type="ECO:0000256" key="4">
    <source>
        <dbReference type="SAM" id="SignalP"/>
    </source>
</evidence>
<dbReference type="WBParaSite" id="Pan_g14778.t1">
    <property type="protein sequence ID" value="Pan_g14778.t1"/>
    <property type="gene ID" value="Pan_g14778"/>
</dbReference>
<dbReference type="GO" id="GO:0006508">
    <property type="term" value="P:proteolysis"/>
    <property type="evidence" value="ECO:0007669"/>
    <property type="project" value="UniProtKB-KW"/>
</dbReference>
<keyword evidence="3" id="KW-0645">Protease</keyword>
<dbReference type="SMART" id="SM00020">
    <property type="entry name" value="Tryp_SPc"/>
    <property type="match status" value="1"/>
</dbReference>
<feature type="chain" id="PRO_5028840187" evidence="4">
    <location>
        <begin position="18"/>
        <end position="348"/>
    </location>
</feature>
<dbReference type="Pfam" id="PF00089">
    <property type="entry name" value="Trypsin"/>
    <property type="match status" value="1"/>
</dbReference>
<dbReference type="AlphaFoldDB" id="A0A7E4V0Q7"/>
<dbReference type="GO" id="GO:0004252">
    <property type="term" value="F:serine-type endopeptidase activity"/>
    <property type="evidence" value="ECO:0007669"/>
    <property type="project" value="InterPro"/>
</dbReference>
<evidence type="ECO:0000256" key="1">
    <source>
        <dbReference type="ARBA" id="ARBA00023157"/>
    </source>
</evidence>
<dbReference type="PRINTS" id="PR00722">
    <property type="entry name" value="CHYMOTRYPSIN"/>
</dbReference>
<keyword evidence="4" id="KW-0732">Signal</keyword>
<feature type="signal peptide" evidence="4">
    <location>
        <begin position="1"/>
        <end position="17"/>
    </location>
</feature>
<reference evidence="7" key="2">
    <citation type="submission" date="2020-10" db="UniProtKB">
        <authorList>
            <consortium name="WormBaseParasite"/>
        </authorList>
    </citation>
    <scope>IDENTIFICATION</scope>
</reference>
<dbReference type="Proteomes" id="UP000492821">
    <property type="component" value="Unassembled WGS sequence"/>
</dbReference>
<dbReference type="PROSITE" id="PS50240">
    <property type="entry name" value="TRYPSIN_DOM"/>
    <property type="match status" value="1"/>
</dbReference>
<dbReference type="InterPro" id="IPR009003">
    <property type="entry name" value="Peptidase_S1_PA"/>
</dbReference>
<dbReference type="InterPro" id="IPR043504">
    <property type="entry name" value="Peptidase_S1_PA_chymotrypsin"/>
</dbReference>
<comment type="similarity">
    <text evidence="2">Belongs to the peptidase S1 family. CLIP subfamily.</text>
</comment>
<dbReference type="PANTHER" id="PTHR24256">
    <property type="entry name" value="TRYPTASE-RELATED"/>
    <property type="match status" value="1"/>
</dbReference>
<accession>A0A7E4V0Q7</accession>
<evidence type="ECO:0000256" key="3">
    <source>
        <dbReference type="RuleBase" id="RU363034"/>
    </source>
</evidence>
<dbReference type="Gene3D" id="2.40.10.10">
    <property type="entry name" value="Trypsin-like serine proteases"/>
    <property type="match status" value="1"/>
</dbReference>
<dbReference type="InterPro" id="IPR051487">
    <property type="entry name" value="Ser/Thr_Proteases_Immune/Dev"/>
</dbReference>
<sequence>MCVSVSVVILLFAGGAAEDNLNDTVSITREDCDLVYGRGFSNRCMPYSDKMRNGKPTKSEPGPDYTILKTQCNKVGTIVDSRCVLNLTTLDDCAFAIEKPLMTPTRIIKGEIATKGQFPWVIDFGFCTGTLISPRHVLTAAHCFYRNSSEAFGACSPDSKENVVNTTIHYGGVCRDYVDHDCNGTDMKTATINRVIYGHDNASNCVVHNDIAIVLLNEDIEFDDYVQPICLSKVDFEGFTNAKSIGFGRTDYKVTGLIRTTVLRYFKTEIVFADPSNREIGTRVPEASVCYGDSGGPVQASFRGGTRTYSLGIHSRVTKCSPGSVAYNTYVPAYVDWVCQQTGVCELD</sequence>
<keyword evidence="1" id="KW-1015">Disulfide bond</keyword>
<dbReference type="PROSITE" id="PS00134">
    <property type="entry name" value="TRYPSIN_HIS"/>
    <property type="match status" value="1"/>
</dbReference>
<evidence type="ECO:0000259" key="5">
    <source>
        <dbReference type="PROSITE" id="PS50240"/>
    </source>
</evidence>
<evidence type="ECO:0000313" key="6">
    <source>
        <dbReference type="Proteomes" id="UP000492821"/>
    </source>
</evidence>
<keyword evidence="6" id="KW-1185">Reference proteome</keyword>
<evidence type="ECO:0000313" key="7">
    <source>
        <dbReference type="WBParaSite" id="Pan_g14778.t1"/>
    </source>
</evidence>
<dbReference type="InterPro" id="IPR001314">
    <property type="entry name" value="Peptidase_S1A"/>
</dbReference>
<keyword evidence="3" id="KW-0378">Hydrolase</keyword>
<keyword evidence="3" id="KW-0720">Serine protease</keyword>
<dbReference type="SUPFAM" id="SSF50494">
    <property type="entry name" value="Trypsin-like serine proteases"/>
    <property type="match status" value="1"/>
</dbReference>